<evidence type="ECO:0000256" key="2">
    <source>
        <dbReference type="ARBA" id="ARBA00008170"/>
    </source>
</evidence>
<keyword evidence="12" id="KW-1185">Reference proteome</keyword>
<feature type="transmembrane region" description="Helical" evidence="9">
    <location>
        <begin position="284"/>
        <end position="303"/>
    </location>
</feature>
<evidence type="ECO:0000256" key="5">
    <source>
        <dbReference type="ARBA" id="ARBA00022989"/>
    </source>
</evidence>
<dbReference type="Proteomes" id="UP000565441">
    <property type="component" value="Unassembled WGS sequence"/>
</dbReference>
<dbReference type="OrthoDB" id="1699231at2759"/>
<sequence length="591" mass="64869">MEGHGDRHRQRALESLTRHANTKRTRSSTATVGHSVLDGHSIWSDDAMSTRHITIQGGIDSRFNTVDLGHPPVPTPSNVRTPSRPFSVSVTGPNNNGVEILWSGRDADAESQYSTDAEPEGRMARLSRVFTKPYTVWERLKGKGKTRIGWGVSLKTIATFSWLNVLLIFVPIAWGVEHTQVSHVAKFMLCFIAIMPLSKILDYGGEQLAMYCGRALGDLIVITLNNAVETALAIILLSKCELKLLQSTFTGVVLLRLLLVPGFAFLTGGAGVLTQDLHPHVVQLNNTLLTIGALALLLPTTFFSALDRMVPAGTIGVAAAVSDSVRGDFLKISRALAIFLLIIYVCSRFYLHNPPGDTDSLQDHPNAPASFKADVAKLEEDEPELNPWFCIVMLIITVVLLGVTTEFLAGSVNPMRKLSGIKEAWFGIFLLPLVSFSADGLLTTVYFVRRHLKHYLGHPAPKCTELAQGRSIDLGIQFMLFWMPLLVLLAWFSHKPLSLLFDVFEVAVLLGACFLVNYVTADSKTNWAEGLMMVTFYFMIASVLMATTVWFYPGQTDVQHMLACTSVQASLAAPPKNFRIASAPLVGIQGY</sequence>
<evidence type="ECO:0000256" key="9">
    <source>
        <dbReference type="SAM" id="Phobius"/>
    </source>
</evidence>
<dbReference type="PANTHER" id="PTHR31503">
    <property type="entry name" value="VACUOLAR CALCIUM ION TRANSPORTER"/>
    <property type="match status" value="1"/>
</dbReference>
<feature type="transmembrane region" description="Helical" evidence="9">
    <location>
        <begin position="148"/>
        <end position="174"/>
    </location>
</feature>
<gene>
    <name evidence="11" type="ORF">D9615_000100</name>
</gene>
<keyword evidence="4 9" id="KW-0812">Transmembrane</keyword>
<feature type="transmembrane region" description="Helical" evidence="9">
    <location>
        <begin position="424"/>
        <end position="448"/>
    </location>
</feature>
<dbReference type="InterPro" id="IPR004837">
    <property type="entry name" value="NaCa_Exmemb"/>
</dbReference>
<feature type="transmembrane region" description="Helical" evidence="9">
    <location>
        <begin position="249"/>
        <end position="272"/>
    </location>
</feature>
<feature type="compositionally biased region" description="Basic residues" evidence="8">
    <location>
        <begin position="1"/>
        <end position="10"/>
    </location>
</feature>
<keyword evidence="7 9" id="KW-0472">Membrane</keyword>
<feature type="transmembrane region" description="Helical" evidence="9">
    <location>
        <begin position="474"/>
        <end position="492"/>
    </location>
</feature>
<dbReference type="InterPro" id="IPR044880">
    <property type="entry name" value="NCX_ion-bd_dom_sf"/>
</dbReference>
<comment type="subcellular location">
    <subcellularLocation>
        <location evidence="1">Endomembrane system</location>
        <topology evidence="1">Multi-pass membrane protein</topology>
    </subcellularLocation>
</comment>
<reference evidence="11 12" key="1">
    <citation type="journal article" date="2020" name="ISME J.">
        <title>Uncovering the hidden diversity of litter-decomposition mechanisms in mushroom-forming fungi.</title>
        <authorList>
            <person name="Floudas D."/>
            <person name="Bentzer J."/>
            <person name="Ahren D."/>
            <person name="Johansson T."/>
            <person name="Persson P."/>
            <person name="Tunlid A."/>
        </authorList>
    </citation>
    <scope>NUCLEOTIDE SEQUENCE [LARGE SCALE GENOMIC DNA]</scope>
    <source>
        <strain evidence="11 12">CBS 661.87</strain>
    </source>
</reference>
<proteinExistence type="inferred from homology"/>
<evidence type="ECO:0000256" key="8">
    <source>
        <dbReference type="SAM" id="MobiDB-lite"/>
    </source>
</evidence>
<dbReference type="Gene3D" id="1.20.1420.30">
    <property type="entry name" value="NCX, central ion-binding region"/>
    <property type="match status" value="1"/>
</dbReference>
<dbReference type="PANTHER" id="PTHR31503:SF20">
    <property type="entry name" value="CA(2+)_H(+) EXCHANGER, PUTATIVE (EUROFUNG)-RELATED"/>
    <property type="match status" value="1"/>
</dbReference>
<feature type="transmembrane region" description="Helical" evidence="9">
    <location>
        <begin position="531"/>
        <end position="552"/>
    </location>
</feature>
<protein>
    <recommendedName>
        <fullName evidence="10">Sodium/calcium exchanger membrane region domain-containing protein</fullName>
    </recommendedName>
</protein>
<evidence type="ECO:0000256" key="6">
    <source>
        <dbReference type="ARBA" id="ARBA00023065"/>
    </source>
</evidence>
<keyword evidence="6" id="KW-0406">Ion transport</keyword>
<evidence type="ECO:0000259" key="10">
    <source>
        <dbReference type="Pfam" id="PF01699"/>
    </source>
</evidence>
<comment type="caution">
    <text evidence="11">The sequence shown here is derived from an EMBL/GenBank/DDBJ whole genome shotgun (WGS) entry which is preliminary data.</text>
</comment>
<evidence type="ECO:0000256" key="1">
    <source>
        <dbReference type="ARBA" id="ARBA00004127"/>
    </source>
</evidence>
<comment type="similarity">
    <text evidence="2">Belongs to the Ca(2+):cation antiporter (CaCA) (TC 2.A.19) family.</text>
</comment>
<evidence type="ECO:0000256" key="3">
    <source>
        <dbReference type="ARBA" id="ARBA00022448"/>
    </source>
</evidence>
<evidence type="ECO:0000313" key="11">
    <source>
        <dbReference type="EMBL" id="KAF5387910.1"/>
    </source>
</evidence>
<feature type="domain" description="Sodium/calcium exchanger membrane region" evidence="10">
    <location>
        <begin position="185"/>
        <end position="347"/>
    </location>
</feature>
<feature type="transmembrane region" description="Helical" evidence="9">
    <location>
        <begin position="332"/>
        <end position="351"/>
    </location>
</feature>
<evidence type="ECO:0000256" key="4">
    <source>
        <dbReference type="ARBA" id="ARBA00022692"/>
    </source>
</evidence>
<dbReference type="GO" id="GO:0000329">
    <property type="term" value="C:fungal-type vacuole membrane"/>
    <property type="evidence" value="ECO:0007669"/>
    <property type="project" value="TreeGrafter"/>
</dbReference>
<keyword evidence="3" id="KW-0813">Transport</keyword>
<accession>A0A8H5HR48</accession>
<feature type="transmembrane region" description="Helical" evidence="9">
    <location>
        <begin position="180"/>
        <end position="198"/>
    </location>
</feature>
<name>A0A8H5HR48_9AGAR</name>
<dbReference type="GO" id="GO:0015369">
    <property type="term" value="F:calcium:proton antiporter activity"/>
    <property type="evidence" value="ECO:0007669"/>
    <property type="project" value="TreeGrafter"/>
</dbReference>
<feature type="domain" description="Sodium/calcium exchanger membrane region" evidence="10">
    <location>
        <begin position="391"/>
        <end position="543"/>
    </location>
</feature>
<feature type="transmembrane region" description="Helical" evidence="9">
    <location>
        <begin position="499"/>
        <end position="519"/>
    </location>
</feature>
<dbReference type="EMBL" id="JAACJP010000001">
    <property type="protein sequence ID" value="KAF5387910.1"/>
    <property type="molecule type" value="Genomic_DNA"/>
</dbReference>
<dbReference type="GO" id="GO:0012505">
    <property type="term" value="C:endomembrane system"/>
    <property type="evidence" value="ECO:0007669"/>
    <property type="project" value="UniProtKB-SubCell"/>
</dbReference>
<feature type="region of interest" description="Disordered" evidence="8">
    <location>
        <begin position="1"/>
        <end position="31"/>
    </location>
</feature>
<evidence type="ECO:0000313" key="12">
    <source>
        <dbReference type="Proteomes" id="UP000565441"/>
    </source>
</evidence>
<dbReference type="InterPro" id="IPR004713">
    <property type="entry name" value="CaH_exchang"/>
</dbReference>
<dbReference type="GO" id="GO:0006874">
    <property type="term" value="P:intracellular calcium ion homeostasis"/>
    <property type="evidence" value="ECO:0007669"/>
    <property type="project" value="TreeGrafter"/>
</dbReference>
<evidence type="ECO:0000256" key="7">
    <source>
        <dbReference type="ARBA" id="ARBA00023136"/>
    </source>
</evidence>
<feature type="transmembrane region" description="Helical" evidence="9">
    <location>
        <begin position="385"/>
        <end position="403"/>
    </location>
</feature>
<dbReference type="AlphaFoldDB" id="A0A8H5HR48"/>
<keyword evidence="5 9" id="KW-1133">Transmembrane helix</keyword>
<organism evidence="11 12">
    <name type="scientific">Tricholomella constricta</name>
    <dbReference type="NCBI Taxonomy" id="117010"/>
    <lineage>
        <taxon>Eukaryota</taxon>
        <taxon>Fungi</taxon>
        <taxon>Dikarya</taxon>
        <taxon>Basidiomycota</taxon>
        <taxon>Agaricomycotina</taxon>
        <taxon>Agaricomycetes</taxon>
        <taxon>Agaricomycetidae</taxon>
        <taxon>Agaricales</taxon>
        <taxon>Tricholomatineae</taxon>
        <taxon>Lyophyllaceae</taxon>
        <taxon>Tricholomella</taxon>
    </lineage>
</organism>
<dbReference type="Pfam" id="PF01699">
    <property type="entry name" value="Na_Ca_ex"/>
    <property type="match status" value="2"/>
</dbReference>